<keyword evidence="1" id="KW-1133">Transmembrane helix</keyword>
<reference evidence="2 3" key="1">
    <citation type="submission" date="2013-04" db="EMBL/GenBank/DDBJ databases">
        <title>Oceanicola sp. 22II1-22F33 Genome Sequencing.</title>
        <authorList>
            <person name="Lai Q."/>
            <person name="Li G."/>
            <person name="Shao Z."/>
        </authorList>
    </citation>
    <scope>NUCLEOTIDE SEQUENCE [LARGE SCALE GENOMIC DNA]</scope>
    <source>
        <strain evidence="2 3">22II1-22F33</strain>
    </source>
</reference>
<keyword evidence="1" id="KW-0472">Membrane</keyword>
<name>A0A225NHR6_9RHOB</name>
<feature type="transmembrane region" description="Helical" evidence="1">
    <location>
        <begin position="53"/>
        <end position="71"/>
    </location>
</feature>
<comment type="caution">
    <text evidence="2">The sequence shown here is derived from an EMBL/GenBank/DDBJ whole genome shotgun (WGS) entry which is preliminary data.</text>
</comment>
<organism evidence="2 3">
    <name type="scientific">Marinibacterium profundimaris</name>
    <dbReference type="NCBI Taxonomy" id="1679460"/>
    <lineage>
        <taxon>Bacteria</taxon>
        <taxon>Pseudomonadati</taxon>
        <taxon>Pseudomonadota</taxon>
        <taxon>Alphaproteobacteria</taxon>
        <taxon>Rhodobacterales</taxon>
        <taxon>Paracoccaceae</taxon>
        <taxon>Marinibacterium</taxon>
    </lineage>
</organism>
<sequence>MQRRTWPMRLAFVALGLVVVFFHLLPLETVPRQWAPPDVLLAFTFAWVLRRPDYVPVVLVAGVFLLVDLLLQRPPGLYAALVVLGCDFLKSRANGMSEASFLGEWATVAIVLSGVMLLYRTALGLVVLQDPPLTLTLTQLLLTIAIYPLAVVISQSAMRVRKPTPADSNAMGARK</sequence>
<evidence type="ECO:0000313" key="3">
    <source>
        <dbReference type="Proteomes" id="UP000215377"/>
    </source>
</evidence>
<dbReference type="Proteomes" id="UP000215377">
    <property type="component" value="Unassembled WGS sequence"/>
</dbReference>
<proteinExistence type="predicted"/>
<keyword evidence="1" id="KW-0812">Transmembrane</keyword>
<dbReference type="OrthoDB" id="7629477at2"/>
<dbReference type="EMBL" id="AQQR01000004">
    <property type="protein sequence ID" value="OWU73283.1"/>
    <property type="molecule type" value="Genomic_DNA"/>
</dbReference>
<accession>A0A225NHR6</accession>
<feature type="transmembrane region" description="Helical" evidence="1">
    <location>
        <begin position="99"/>
        <end position="119"/>
    </location>
</feature>
<gene>
    <name evidence="2" type="ORF">ATO3_11315</name>
</gene>
<dbReference type="RefSeq" id="WP_088649985.1">
    <property type="nucleotide sequence ID" value="NZ_AQQR01000004.1"/>
</dbReference>
<feature type="transmembrane region" description="Helical" evidence="1">
    <location>
        <begin position="131"/>
        <end position="153"/>
    </location>
</feature>
<dbReference type="AlphaFoldDB" id="A0A225NHR6"/>
<evidence type="ECO:0000256" key="1">
    <source>
        <dbReference type="SAM" id="Phobius"/>
    </source>
</evidence>
<protein>
    <submittedName>
        <fullName evidence="2">Membrane protein</fullName>
    </submittedName>
</protein>
<keyword evidence="3" id="KW-1185">Reference proteome</keyword>
<evidence type="ECO:0000313" key="2">
    <source>
        <dbReference type="EMBL" id="OWU73283.1"/>
    </source>
</evidence>